<organism evidence="1 2">
    <name type="scientific">Candidatus Carbonibacillus altaicus</name>
    <dbReference type="NCBI Taxonomy" id="2163959"/>
    <lineage>
        <taxon>Bacteria</taxon>
        <taxon>Bacillati</taxon>
        <taxon>Bacillota</taxon>
        <taxon>Bacilli</taxon>
        <taxon>Bacillales</taxon>
        <taxon>Candidatus Carbonibacillus</taxon>
    </lineage>
</organism>
<dbReference type="Proteomes" id="UP000244338">
    <property type="component" value="Unassembled WGS sequence"/>
</dbReference>
<accession>A0A2R6Y0N8</accession>
<name>A0A2R6Y0N8_9BACL</name>
<evidence type="ECO:0000313" key="1">
    <source>
        <dbReference type="EMBL" id="PTQ56246.1"/>
    </source>
</evidence>
<dbReference type="EMBL" id="PEBX01000036">
    <property type="protein sequence ID" value="PTQ56246.1"/>
    <property type="molecule type" value="Genomic_DNA"/>
</dbReference>
<proteinExistence type="predicted"/>
<protein>
    <submittedName>
        <fullName evidence="1">Uncharacterized protein</fullName>
    </submittedName>
</protein>
<gene>
    <name evidence="1" type="ORF">BSOLF_0523</name>
</gene>
<sequence>MRYGRVPRFAGAIGILMVDVPNRLRSEYPESHLLNHFFLR</sequence>
<dbReference type="AlphaFoldDB" id="A0A2R6Y0N8"/>
<comment type="caution">
    <text evidence="1">The sequence shown here is derived from an EMBL/GenBank/DDBJ whole genome shotgun (WGS) entry which is preliminary data.</text>
</comment>
<reference evidence="2" key="1">
    <citation type="journal article" date="2018" name="Sci. Rep.">
        <title>Lignite coal burning seam in the remote Altai Mountains harbors a hydrogen-driven thermophilic microbial community.</title>
        <authorList>
            <person name="Kadnikov V.V."/>
            <person name="Mardanov A.V."/>
            <person name="Ivasenko D.A."/>
            <person name="Antsiferov D.V."/>
            <person name="Beletsky A.V."/>
            <person name="Karnachuk O.V."/>
            <person name="Ravin N.V."/>
        </authorList>
    </citation>
    <scope>NUCLEOTIDE SEQUENCE [LARGE SCALE GENOMIC DNA]</scope>
</reference>
<evidence type="ECO:0000313" key="2">
    <source>
        <dbReference type="Proteomes" id="UP000244338"/>
    </source>
</evidence>